<dbReference type="Gene3D" id="2.170.130.10">
    <property type="entry name" value="TonB-dependent receptor, plug domain"/>
    <property type="match status" value="1"/>
</dbReference>
<dbReference type="GO" id="GO:0009279">
    <property type="term" value="C:cell outer membrane"/>
    <property type="evidence" value="ECO:0007669"/>
    <property type="project" value="UniProtKB-SubCell"/>
</dbReference>
<dbReference type="AlphaFoldDB" id="A0A365XTU7"/>
<dbReference type="SUPFAM" id="SSF56935">
    <property type="entry name" value="Porins"/>
    <property type="match status" value="1"/>
</dbReference>
<dbReference type="OrthoDB" id="9768177at2"/>
<dbReference type="InterPro" id="IPR037066">
    <property type="entry name" value="Plug_dom_sf"/>
</dbReference>
<proteinExistence type="inferred from homology"/>
<organism evidence="3 4">
    <name type="scientific">Chitinophaga flava</name>
    <dbReference type="NCBI Taxonomy" id="2259036"/>
    <lineage>
        <taxon>Bacteria</taxon>
        <taxon>Pseudomonadati</taxon>
        <taxon>Bacteroidota</taxon>
        <taxon>Chitinophagia</taxon>
        <taxon>Chitinophagales</taxon>
        <taxon>Chitinophagaceae</taxon>
        <taxon>Chitinophaga</taxon>
    </lineage>
</organism>
<dbReference type="InterPro" id="IPR039426">
    <property type="entry name" value="TonB-dep_rcpt-like"/>
</dbReference>
<name>A0A365XTU7_9BACT</name>
<comment type="similarity">
    <text evidence="1">Belongs to the TonB-dependent receptor family.</text>
</comment>
<keyword evidence="1" id="KW-0998">Cell outer membrane</keyword>
<dbReference type="InterPro" id="IPR008969">
    <property type="entry name" value="CarboxyPept-like_regulatory"/>
</dbReference>
<dbReference type="InterPro" id="IPR012910">
    <property type="entry name" value="Plug_dom"/>
</dbReference>
<protein>
    <submittedName>
        <fullName evidence="3">SusC/RagA family TonB-linked outer membrane protein</fullName>
    </submittedName>
</protein>
<dbReference type="PROSITE" id="PS52016">
    <property type="entry name" value="TONB_DEPENDENT_REC_3"/>
    <property type="match status" value="1"/>
</dbReference>
<dbReference type="Pfam" id="PF07715">
    <property type="entry name" value="Plug"/>
    <property type="match status" value="1"/>
</dbReference>
<dbReference type="EMBL" id="QFFJ01000002">
    <property type="protein sequence ID" value="RBL89570.1"/>
    <property type="molecule type" value="Genomic_DNA"/>
</dbReference>
<dbReference type="Proteomes" id="UP000253410">
    <property type="component" value="Unassembled WGS sequence"/>
</dbReference>
<keyword evidence="1" id="KW-0813">Transport</keyword>
<comment type="subcellular location">
    <subcellularLocation>
        <location evidence="1">Cell outer membrane</location>
        <topology evidence="1">Multi-pass membrane protein</topology>
    </subcellularLocation>
</comment>
<keyword evidence="1" id="KW-0472">Membrane</keyword>
<dbReference type="NCBIfam" id="TIGR04057">
    <property type="entry name" value="SusC_RagA_signa"/>
    <property type="match status" value="1"/>
</dbReference>
<keyword evidence="1" id="KW-0812">Transmembrane</keyword>
<gene>
    <name evidence="3" type="ORF">DF182_23975</name>
</gene>
<dbReference type="InterPro" id="IPR023996">
    <property type="entry name" value="TonB-dep_OMP_SusC/RagA"/>
</dbReference>
<evidence type="ECO:0000256" key="1">
    <source>
        <dbReference type="PROSITE-ProRule" id="PRU01360"/>
    </source>
</evidence>
<dbReference type="Pfam" id="PF13715">
    <property type="entry name" value="CarbopepD_reg_2"/>
    <property type="match status" value="1"/>
</dbReference>
<comment type="caution">
    <text evidence="3">The sequence shown here is derived from an EMBL/GenBank/DDBJ whole genome shotgun (WGS) entry which is preliminary data.</text>
</comment>
<feature type="domain" description="TonB-dependent receptor plug" evidence="2">
    <location>
        <begin position="228"/>
        <end position="351"/>
    </location>
</feature>
<reference evidence="3 4" key="1">
    <citation type="submission" date="2018-05" db="EMBL/GenBank/DDBJ databases">
        <title>Chitinophaga sp. K3CV102501T nov., isolated from isolated from a monsoon evergreen broad-leaved forest soil.</title>
        <authorList>
            <person name="Lv Y."/>
        </authorList>
    </citation>
    <scope>NUCLEOTIDE SEQUENCE [LARGE SCALE GENOMIC DNA]</scope>
    <source>
        <strain evidence="3 4">GDMCC 1.1325</strain>
    </source>
</reference>
<keyword evidence="4" id="KW-1185">Reference proteome</keyword>
<sequence length="1124" mass="123393">MIALKNPRMKIMKFLATCIPIVIRRQPLRVMLTFTLLLAGAPGFAQKVTVALKNVPLEKVFSALKQQTGYSFIWRGEPTAALKNVSLECRDAPLEQVLKPFLDKLSLTYQISDKIVVVTHKENNPPPVTDQVQVSRLPVSGKITDDKGFPLPGVSIRIKGTTIGVTTDAQGNYTLNVPGYNSVLQCSSVGFEPKEVAVNGQQTLYITLQQKSASLNDLVVVGYGTQQKKNLTSSISSIKGSELAGVAVTNLDAALQGKAPGVQVVQNSGAPGDETYIRIRGNGSLFGENRPLYVIDGVPMSNLPAAQYGISGDGQRITATNNINPNDIQSVEILKDAAAAAIYGSRGANGVILITTKRGAEGKSRFNFSMYTGVADVPKRLPLLNGDQFVDLFNESRTNAGLAPDPAIVKTGRNTDWQNAIFRSAPVSNYNLSISGGSPKTSHYVSVGYLDQTGTITGVQHFKRFNGRVNFDFAATDKIKIGVNLTGVHSINNRMDNSFSGQSVLALALIENPNDPIYNSNGTYYADPNRRWTNPVMIANSLRFQSVVDSYIGNIFGEYTIIPGLKFRTSFGFDNQHVTDDRYQSKQVNNQSAATGFVSVFSQFLWVNENTLSYTPALKGKHHLSALLGQSAQEATVRRIGVSGNTNSTDIIQAVTGFTNLFSPLDYRSQWGLVSYFGRASYNYDDRYLLEAVLRTDGSSRFGANKKYGFFPSVSAGWRIINERFMRDQHFFNDLKLRASIGVTGNNEGLGNDFPSLATYSTGYNYGASAGIAPTSLSNRDLSWEATTASNLGLDVSFLNNRINITVDAYRKITNRLIFKLELPYTSGFNRTNGANIGQLMNKGLEIGINTDNIRGKFTWSTNFNLYFNRNKITSLPETVAGDPSSSDFTESLPGSFFTSQPTSIFRVGEPVGSFFGYRNKGVDPATGNMIYDDINKDGRITAADRVILGNALPDYTGGLTNTFGYKGIDLSFFIYWSYGNKVYNQTRSMLERMSSYNNGDARTLNRWTPTNTVTDVPKAIFNDPVVPNSLTNGEVSQRFVEDGSFIRMKNITIGYTFSTALLKRIRISNARVYVSGQNLFLITHYSGYDPESQNQSVKNSQLGIDWAVQPQPRTFMVGLNVNF</sequence>
<keyword evidence="1" id="KW-1134">Transmembrane beta strand</keyword>
<dbReference type="NCBIfam" id="TIGR04056">
    <property type="entry name" value="OMP_RagA_SusC"/>
    <property type="match status" value="1"/>
</dbReference>
<dbReference type="SUPFAM" id="SSF49464">
    <property type="entry name" value="Carboxypeptidase regulatory domain-like"/>
    <property type="match status" value="1"/>
</dbReference>
<dbReference type="InterPro" id="IPR023997">
    <property type="entry name" value="TonB-dep_OMP_SusC/RagA_CS"/>
</dbReference>
<dbReference type="Gene3D" id="2.60.40.1120">
    <property type="entry name" value="Carboxypeptidase-like, regulatory domain"/>
    <property type="match status" value="1"/>
</dbReference>
<evidence type="ECO:0000313" key="4">
    <source>
        <dbReference type="Proteomes" id="UP000253410"/>
    </source>
</evidence>
<evidence type="ECO:0000313" key="3">
    <source>
        <dbReference type="EMBL" id="RBL89570.1"/>
    </source>
</evidence>
<evidence type="ECO:0000259" key="2">
    <source>
        <dbReference type="Pfam" id="PF07715"/>
    </source>
</evidence>
<accession>A0A365XTU7</accession>